<feature type="transmembrane region" description="Helical" evidence="1">
    <location>
        <begin position="204"/>
        <end position="224"/>
    </location>
</feature>
<dbReference type="Proteomes" id="UP000199611">
    <property type="component" value="Unassembled WGS sequence"/>
</dbReference>
<dbReference type="STRING" id="39841.SAMN05660836_02113"/>
<keyword evidence="1" id="KW-1133">Transmembrane helix</keyword>
<dbReference type="Gene3D" id="1.20.1530.20">
    <property type="match status" value="1"/>
</dbReference>
<feature type="transmembrane region" description="Helical" evidence="1">
    <location>
        <begin position="236"/>
        <end position="259"/>
    </location>
</feature>
<keyword evidence="1" id="KW-0812">Transmembrane</keyword>
<keyword evidence="3" id="KW-1185">Reference proteome</keyword>
<feature type="transmembrane region" description="Helical" evidence="1">
    <location>
        <begin position="103"/>
        <end position="122"/>
    </location>
</feature>
<dbReference type="PANTHER" id="PTHR18640">
    <property type="entry name" value="SOLUTE CARRIER FAMILY 10 MEMBER 7"/>
    <property type="match status" value="1"/>
</dbReference>
<sequence>MGQTLGLYLKKYWFFVGLVTVSLTTVLDCSGKVASLGTLCQAYGLQEIVIFAIFFLSGLGLETPEWQVGLKDLRAIIAALCMIFVISPGLALPVTLIDLPTGYWIGFVLVVIMPTTLSSGVVMTKASGGNAATALIITVLANFLAIFTVPPYLKAFLHVSNPDLTGVINTEALIKRMFYLVAFPIILGCLARTLARRLGIPKGWMNKTGVINSIFIIVMVWIAVSRSRDTFLVSAGNLAILSFLVGLYHSLNLACAFLLCRIMRIPPGRDIAVIFMGCQKTLTLAVLLQTTVFPQYGESLLICVLHHLIHLFIDGYLVGLLRDRQPAVNAAA</sequence>
<feature type="transmembrane region" description="Helical" evidence="1">
    <location>
        <begin position="12"/>
        <end position="36"/>
    </location>
</feature>
<dbReference type="InterPro" id="IPR038770">
    <property type="entry name" value="Na+/solute_symporter_sf"/>
</dbReference>
<accession>A0A1I4V506</accession>
<dbReference type="RefSeq" id="WP_093395657.1">
    <property type="nucleotide sequence ID" value="NZ_FOUU01000008.1"/>
</dbReference>
<reference evidence="2 3" key="1">
    <citation type="submission" date="2016-10" db="EMBL/GenBank/DDBJ databases">
        <authorList>
            <person name="de Groot N.N."/>
        </authorList>
    </citation>
    <scope>NUCLEOTIDE SEQUENCE [LARGE SCALE GENOMIC DNA]</scope>
    <source>
        <strain evidence="2 3">DSM 9990</strain>
    </source>
</reference>
<keyword evidence="1" id="KW-0472">Membrane</keyword>
<protein>
    <submittedName>
        <fullName evidence="2">Solute carrier family 10 (Sodium/bile acid cotransporter), member 7</fullName>
    </submittedName>
</protein>
<dbReference type="OrthoDB" id="5430416at2"/>
<dbReference type="PANTHER" id="PTHR18640:SF10">
    <property type="entry name" value="SODIUM_METABOLITE COTRANSPORTER BASS4, CHLOROPLASTIC-RELATED"/>
    <property type="match status" value="1"/>
</dbReference>
<gene>
    <name evidence="2" type="ORF">SAMN05660836_02113</name>
</gene>
<organism evidence="2 3">
    <name type="scientific">Thermodesulforhabdus norvegica</name>
    <dbReference type="NCBI Taxonomy" id="39841"/>
    <lineage>
        <taxon>Bacteria</taxon>
        <taxon>Pseudomonadati</taxon>
        <taxon>Thermodesulfobacteriota</taxon>
        <taxon>Syntrophobacteria</taxon>
        <taxon>Syntrophobacterales</taxon>
        <taxon>Thermodesulforhabdaceae</taxon>
        <taxon>Thermodesulforhabdus</taxon>
    </lineage>
</organism>
<feature type="transmembrane region" description="Helical" evidence="1">
    <location>
        <begin position="173"/>
        <end position="192"/>
    </location>
</feature>
<feature type="transmembrane region" description="Helical" evidence="1">
    <location>
        <begin position="73"/>
        <end position="97"/>
    </location>
</feature>
<feature type="transmembrane region" description="Helical" evidence="1">
    <location>
        <begin position="42"/>
        <end position="61"/>
    </location>
</feature>
<feature type="transmembrane region" description="Helical" evidence="1">
    <location>
        <begin position="134"/>
        <end position="153"/>
    </location>
</feature>
<dbReference type="AlphaFoldDB" id="A0A1I4V506"/>
<feature type="transmembrane region" description="Helical" evidence="1">
    <location>
        <begin position="299"/>
        <end position="321"/>
    </location>
</feature>
<name>A0A1I4V506_9BACT</name>
<evidence type="ECO:0000313" key="3">
    <source>
        <dbReference type="Proteomes" id="UP000199611"/>
    </source>
</evidence>
<dbReference type="Pfam" id="PF13593">
    <property type="entry name" value="SBF_like"/>
    <property type="match status" value="1"/>
</dbReference>
<dbReference type="InterPro" id="IPR016833">
    <property type="entry name" value="Put_Na-Bile_cotransptr"/>
</dbReference>
<proteinExistence type="predicted"/>
<feature type="transmembrane region" description="Helical" evidence="1">
    <location>
        <begin position="271"/>
        <end position="293"/>
    </location>
</feature>
<evidence type="ECO:0000256" key="1">
    <source>
        <dbReference type="SAM" id="Phobius"/>
    </source>
</evidence>
<evidence type="ECO:0000313" key="2">
    <source>
        <dbReference type="EMBL" id="SFM96324.1"/>
    </source>
</evidence>
<dbReference type="EMBL" id="FOUU01000008">
    <property type="protein sequence ID" value="SFM96324.1"/>
    <property type="molecule type" value="Genomic_DNA"/>
</dbReference>